<dbReference type="PANTHER" id="PTHR37984">
    <property type="entry name" value="PROTEIN CBG26694"/>
    <property type="match status" value="1"/>
</dbReference>
<accession>A0A2P4XNB7</accession>
<dbReference type="GO" id="GO:0015074">
    <property type="term" value="P:DNA integration"/>
    <property type="evidence" value="ECO:0007669"/>
    <property type="project" value="InterPro"/>
</dbReference>
<dbReference type="InterPro" id="IPR001584">
    <property type="entry name" value="Integrase_cat-core"/>
</dbReference>
<keyword evidence="3" id="KW-1185">Reference proteome</keyword>
<evidence type="ECO:0000259" key="1">
    <source>
        <dbReference type="PROSITE" id="PS50994"/>
    </source>
</evidence>
<protein>
    <recommendedName>
        <fullName evidence="1">Integrase catalytic domain-containing protein</fullName>
    </recommendedName>
</protein>
<dbReference type="Gene3D" id="3.30.420.10">
    <property type="entry name" value="Ribonuclease H-like superfamily/Ribonuclease H"/>
    <property type="match status" value="1"/>
</dbReference>
<dbReference type="PROSITE" id="PS50994">
    <property type="entry name" value="INTEGRASE"/>
    <property type="match status" value="1"/>
</dbReference>
<comment type="caution">
    <text evidence="2">The sequence shown here is derived from an EMBL/GenBank/DDBJ whole genome shotgun (WGS) entry which is preliminary data.</text>
</comment>
<dbReference type="PANTHER" id="PTHR37984:SF5">
    <property type="entry name" value="PROTEIN NYNRIN-LIKE"/>
    <property type="match status" value="1"/>
</dbReference>
<dbReference type="InterPro" id="IPR036397">
    <property type="entry name" value="RNaseH_sf"/>
</dbReference>
<proteinExistence type="predicted"/>
<dbReference type="EMBL" id="NCKW01009487">
    <property type="protein sequence ID" value="POM67024.1"/>
    <property type="molecule type" value="Genomic_DNA"/>
</dbReference>
<feature type="domain" description="Integrase catalytic" evidence="1">
    <location>
        <begin position="114"/>
        <end position="226"/>
    </location>
</feature>
<dbReference type="SUPFAM" id="SSF53098">
    <property type="entry name" value="Ribonuclease H-like"/>
    <property type="match status" value="1"/>
</dbReference>
<organism evidence="2 3">
    <name type="scientific">Phytophthora palmivora</name>
    <dbReference type="NCBI Taxonomy" id="4796"/>
    <lineage>
        <taxon>Eukaryota</taxon>
        <taxon>Sar</taxon>
        <taxon>Stramenopiles</taxon>
        <taxon>Oomycota</taxon>
        <taxon>Peronosporomycetes</taxon>
        <taxon>Peronosporales</taxon>
        <taxon>Peronosporaceae</taxon>
        <taxon>Phytophthora</taxon>
    </lineage>
</organism>
<reference evidence="2 3" key="1">
    <citation type="journal article" date="2017" name="Genome Biol. Evol.">
        <title>Phytophthora megakarya and P. palmivora, closely related causal agents of cacao black pod rot, underwent increases in genome sizes and gene numbers by different mechanisms.</title>
        <authorList>
            <person name="Ali S.S."/>
            <person name="Shao J."/>
            <person name="Lary D.J."/>
            <person name="Kronmiller B."/>
            <person name="Shen D."/>
            <person name="Strem M.D."/>
            <person name="Amoako-Attah I."/>
            <person name="Akrofi A.Y."/>
            <person name="Begoude B.A."/>
            <person name="Ten Hoopen G.M."/>
            <person name="Coulibaly K."/>
            <person name="Kebe B.I."/>
            <person name="Melnick R.L."/>
            <person name="Guiltinan M.J."/>
            <person name="Tyler B.M."/>
            <person name="Meinhardt L.W."/>
            <person name="Bailey B.A."/>
        </authorList>
    </citation>
    <scope>NUCLEOTIDE SEQUENCE [LARGE SCALE GENOMIC DNA]</scope>
    <source>
        <strain evidence="3">sbr112.9</strain>
    </source>
</reference>
<evidence type="ECO:0000313" key="3">
    <source>
        <dbReference type="Proteomes" id="UP000237271"/>
    </source>
</evidence>
<name>A0A2P4XNB7_9STRA</name>
<dbReference type="Pfam" id="PF17921">
    <property type="entry name" value="Integrase_H2C2"/>
    <property type="match status" value="1"/>
</dbReference>
<dbReference type="InterPro" id="IPR050951">
    <property type="entry name" value="Retrovirus_Pol_polyprotein"/>
</dbReference>
<dbReference type="Proteomes" id="UP000237271">
    <property type="component" value="Unassembled WGS sequence"/>
</dbReference>
<evidence type="ECO:0000313" key="2">
    <source>
        <dbReference type="EMBL" id="POM67024.1"/>
    </source>
</evidence>
<dbReference type="InterPro" id="IPR012337">
    <property type="entry name" value="RNaseH-like_sf"/>
</dbReference>
<dbReference type="InterPro" id="IPR041588">
    <property type="entry name" value="Integrase_H2C2"/>
</dbReference>
<dbReference type="GO" id="GO:0003676">
    <property type="term" value="F:nucleic acid binding"/>
    <property type="evidence" value="ECO:0007669"/>
    <property type="project" value="InterPro"/>
</dbReference>
<sequence length="262" mass="29881">MNLWADKISRWHSHSRDIIAMAAVQTRSHHVAPVESLSMLRPLADDRTATVTRRPWIPNAAKDLLARFFIVAHCGSQGYRGQDGMLSTIDRRFYISQLADKVAKFMSECLLCKRVKGPRLLPRPYGSLMTATRHEMRPFIGTNELSHFCALVPCATPTSFVAAEALAMWCARFGVPETLLSDQGSHFRNEMIKHLCARLKIEQAFSPVYMPWLNDTVERLNRDVLQVMEYGIDQHEWPYLLPSLEANLNHTPVQSLHGHYLV</sequence>
<dbReference type="AlphaFoldDB" id="A0A2P4XNB7"/>
<gene>
    <name evidence="2" type="ORF">PHPALM_17041</name>
</gene>
<dbReference type="OrthoDB" id="413122at2759"/>